<evidence type="ECO:0000313" key="2">
    <source>
        <dbReference type="Proteomes" id="UP000256485"/>
    </source>
</evidence>
<evidence type="ECO:0000313" key="1">
    <source>
        <dbReference type="EMBL" id="REF37257.1"/>
    </source>
</evidence>
<proteinExistence type="predicted"/>
<dbReference type="Proteomes" id="UP000256485">
    <property type="component" value="Unassembled WGS sequence"/>
</dbReference>
<gene>
    <name evidence="1" type="ORF">DFJ64_2698</name>
</gene>
<comment type="caution">
    <text evidence="1">The sequence shown here is derived from an EMBL/GenBank/DDBJ whole genome shotgun (WGS) entry which is preliminary data.</text>
</comment>
<protein>
    <submittedName>
        <fullName evidence="1">Uncharacterized protein</fullName>
    </submittedName>
</protein>
<dbReference type="EMBL" id="QTUC01000001">
    <property type="protein sequence ID" value="REF37257.1"/>
    <property type="molecule type" value="Genomic_DNA"/>
</dbReference>
<accession>A0A3D9V6W9</accession>
<keyword evidence="2" id="KW-1185">Reference proteome</keyword>
<reference evidence="1 2" key="1">
    <citation type="submission" date="2018-08" db="EMBL/GenBank/DDBJ databases">
        <title>Sequencing the genomes of 1000 actinobacteria strains.</title>
        <authorList>
            <person name="Klenk H.-P."/>
        </authorList>
    </citation>
    <scope>NUCLEOTIDE SEQUENCE [LARGE SCALE GENOMIC DNA]</scope>
    <source>
        <strain evidence="1 2">DSM 22891</strain>
    </source>
</reference>
<name>A0A3D9V6W9_THECX</name>
<organism evidence="1 2">
    <name type="scientific">Thermasporomyces composti</name>
    <dbReference type="NCBI Taxonomy" id="696763"/>
    <lineage>
        <taxon>Bacteria</taxon>
        <taxon>Bacillati</taxon>
        <taxon>Actinomycetota</taxon>
        <taxon>Actinomycetes</taxon>
        <taxon>Propionibacteriales</taxon>
        <taxon>Nocardioidaceae</taxon>
        <taxon>Thermasporomyces</taxon>
    </lineage>
</organism>
<dbReference type="AlphaFoldDB" id="A0A3D9V6W9"/>
<sequence>MTGAVEVGYPTSGTGDQVAAAFRGERVFACLPNLSSPA</sequence>